<name>A0A176S4A7_9GAMM</name>
<dbReference type="AlphaFoldDB" id="A0A176S4A7"/>
<proteinExistence type="predicted"/>
<evidence type="ECO:0000313" key="1">
    <source>
        <dbReference type="EMBL" id="OAD22767.1"/>
    </source>
</evidence>
<sequence>MIERYQDALLVRLVYRWRELDGKAARQRKNNQLCRKNSPNYSTPTLEFPFQRDSVRISLIPHYKRQPPFFLSHQDAASSPLIHSTYLFQFLKIEGFH</sequence>
<accession>A0A176S4A7</accession>
<keyword evidence="2" id="KW-1185">Reference proteome</keyword>
<protein>
    <submittedName>
        <fullName evidence="1">Uncharacterized protein</fullName>
    </submittedName>
</protein>
<organism evidence="1 2">
    <name type="scientific">Candidatus Thiomargarita nelsonii</name>
    <dbReference type="NCBI Taxonomy" id="1003181"/>
    <lineage>
        <taxon>Bacteria</taxon>
        <taxon>Pseudomonadati</taxon>
        <taxon>Pseudomonadota</taxon>
        <taxon>Gammaproteobacteria</taxon>
        <taxon>Thiotrichales</taxon>
        <taxon>Thiotrichaceae</taxon>
        <taxon>Thiomargarita</taxon>
    </lineage>
</organism>
<reference evidence="1 2" key="1">
    <citation type="submission" date="2016-05" db="EMBL/GenBank/DDBJ databases">
        <title>Single-cell genome of chain-forming Candidatus Thiomargarita nelsonii and comparison to other large sulfur-oxidizing bacteria.</title>
        <authorList>
            <person name="Winkel M."/>
            <person name="Salman V."/>
            <person name="Woyke T."/>
            <person name="Schulz-Vogt H."/>
            <person name="Richter M."/>
            <person name="Flood B."/>
            <person name="Bailey J."/>
            <person name="Amann R."/>
            <person name="Mussmann M."/>
        </authorList>
    </citation>
    <scope>NUCLEOTIDE SEQUENCE [LARGE SCALE GENOMIC DNA]</scope>
    <source>
        <strain evidence="1 2">THI036</strain>
    </source>
</reference>
<dbReference type="Proteomes" id="UP000076962">
    <property type="component" value="Unassembled WGS sequence"/>
</dbReference>
<comment type="caution">
    <text evidence="1">The sequence shown here is derived from an EMBL/GenBank/DDBJ whole genome shotgun (WGS) entry which is preliminary data.</text>
</comment>
<evidence type="ECO:0000313" key="2">
    <source>
        <dbReference type="Proteomes" id="UP000076962"/>
    </source>
</evidence>
<gene>
    <name evidence="1" type="ORF">THIOM_001420</name>
</gene>
<dbReference type="EMBL" id="LUTY01000753">
    <property type="protein sequence ID" value="OAD22767.1"/>
    <property type="molecule type" value="Genomic_DNA"/>
</dbReference>